<dbReference type="PANTHER" id="PTHR12843:SF5">
    <property type="entry name" value="EEF1A LYSINE METHYLTRANSFERASE 2"/>
    <property type="match status" value="1"/>
</dbReference>
<feature type="domain" description="Methyltransferase" evidence="1">
    <location>
        <begin position="44"/>
        <end position="140"/>
    </location>
</feature>
<accession>A0A261V008</accession>
<keyword evidence="2" id="KW-0489">Methyltransferase</keyword>
<name>A0A261V008_9BORD</name>
<reference evidence="3" key="1">
    <citation type="submission" date="2017-05" db="EMBL/GenBank/DDBJ databases">
        <title>Complete and WGS of Bordetella genogroups.</title>
        <authorList>
            <person name="Spilker T."/>
            <person name="Lipuma J."/>
        </authorList>
    </citation>
    <scope>NUCLEOTIDE SEQUENCE [LARGE SCALE GENOMIC DNA]</scope>
    <source>
        <strain evidence="3">AU8856</strain>
    </source>
</reference>
<evidence type="ECO:0000313" key="3">
    <source>
        <dbReference type="Proteomes" id="UP000215767"/>
    </source>
</evidence>
<dbReference type="SUPFAM" id="SSF53335">
    <property type="entry name" value="S-adenosyl-L-methionine-dependent methyltransferases"/>
    <property type="match status" value="1"/>
</dbReference>
<dbReference type="CDD" id="cd02440">
    <property type="entry name" value="AdoMet_MTases"/>
    <property type="match status" value="1"/>
</dbReference>
<dbReference type="PANTHER" id="PTHR12843">
    <property type="entry name" value="PROTEIN-LYSINE N-METHYLTRANSFERASE METTL10"/>
    <property type="match status" value="1"/>
</dbReference>
<protein>
    <submittedName>
        <fullName evidence="2">SAM-dependent methyltransferase</fullName>
    </submittedName>
</protein>
<keyword evidence="2" id="KW-0808">Transferase</keyword>
<organism evidence="2 3">
    <name type="scientific">Bordetella genomosp. 11</name>
    <dbReference type="NCBI Taxonomy" id="1416808"/>
    <lineage>
        <taxon>Bacteria</taxon>
        <taxon>Pseudomonadati</taxon>
        <taxon>Pseudomonadota</taxon>
        <taxon>Betaproteobacteria</taxon>
        <taxon>Burkholderiales</taxon>
        <taxon>Alcaligenaceae</taxon>
        <taxon>Bordetella</taxon>
    </lineage>
</organism>
<evidence type="ECO:0000313" key="2">
    <source>
        <dbReference type="EMBL" id="OZI66932.1"/>
    </source>
</evidence>
<proteinExistence type="predicted"/>
<dbReference type="InterPro" id="IPR041698">
    <property type="entry name" value="Methyltransf_25"/>
</dbReference>
<comment type="caution">
    <text evidence="2">The sequence shown here is derived from an EMBL/GenBank/DDBJ whole genome shotgun (WGS) entry which is preliminary data.</text>
</comment>
<sequence length="205" mass="22166">MPSKEHWENVYASKPATAVSWYQPHAALSVDMIQRIGLGLDAAVIDIGGGASTLVDDLAGCGYGDLTVLDLSGEALAIARRRLGSRGAAVRWLEADVTAAALPTARFDIWHDRAVFHFLTDEADRRAYVRQVMRAVKPGGHVIVATFSPDGPAECSGLPVVRYDADTLHGEFGPAFQLVGHEDEAHTTPAGRIQHFVYCHCIKPH</sequence>
<dbReference type="Gene3D" id="3.40.50.150">
    <property type="entry name" value="Vaccinia Virus protein VP39"/>
    <property type="match status" value="1"/>
</dbReference>
<dbReference type="GO" id="GO:0032259">
    <property type="term" value="P:methylation"/>
    <property type="evidence" value="ECO:0007669"/>
    <property type="project" value="UniProtKB-KW"/>
</dbReference>
<dbReference type="InterPro" id="IPR029063">
    <property type="entry name" value="SAM-dependent_MTases_sf"/>
</dbReference>
<keyword evidence="3" id="KW-1185">Reference proteome</keyword>
<dbReference type="OrthoDB" id="9788660at2"/>
<dbReference type="EMBL" id="NEVS01000001">
    <property type="protein sequence ID" value="OZI66932.1"/>
    <property type="molecule type" value="Genomic_DNA"/>
</dbReference>
<dbReference type="Pfam" id="PF13649">
    <property type="entry name" value="Methyltransf_25"/>
    <property type="match status" value="1"/>
</dbReference>
<dbReference type="RefSeq" id="WP_094840130.1">
    <property type="nucleotide sequence ID" value="NZ_NEVS01000001.1"/>
</dbReference>
<gene>
    <name evidence="2" type="ORF">CAL28_04250</name>
</gene>
<dbReference type="Proteomes" id="UP000215767">
    <property type="component" value="Unassembled WGS sequence"/>
</dbReference>
<dbReference type="AlphaFoldDB" id="A0A261V008"/>
<evidence type="ECO:0000259" key="1">
    <source>
        <dbReference type="Pfam" id="PF13649"/>
    </source>
</evidence>
<dbReference type="GO" id="GO:0008168">
    <property type="term" value="F:methyltransferase activity"/>
    <property type="evidence" value="ECO:0007669"/>
    <property type="project" value="UniProtKB-KW"/>
</dbReference>